<reference evidence="1 2" key="1">
    <citation type="journal article" date="2015" name="Genome Biol. Evol.">
        <title>Comparative Genomics of a Bacterivorous Green Alga Reveals Evolutionary Causalities and Consequences of Phago-Mixotrophic Mode of Nutrition.</title>
        <authorList>
            <person name="Burns J.A."/>
            <person name="Paasch A."/>
            <person name="Narechania A."/>
            <person name="Kim E."/>
        </authorList>
    </citation>
    <scope>NUCLEOTIDE SEQUENCE [LARGE SCALE GENOMIC DNA]</scope>
    <source>
        <strain evidence="1 2">PLY_AMNH</strain>
    </source>
</reference>
<dbReference type="AlphaFoldDB" id="A0AAE0FQI7"/>
<name>A0AAE0FQI7_9CHLO</name>
<gene>
    <name evidence="1" type="ORF">CYMTET_27401</name>
</gene>
<dbReference type="Proteomes" id="UP001190700">
    <property type="component" value="Unassembled WGS sequence"/>
</dbReference>
<organism evidence="1 2">
    <name type="scientific">Cymbomonas tetramitiformis</name>
    <dbReference type="NCBI Taxonomy" id="36881"/>
    <lineage>
        <taxon>Eukaryota</taxon>
        <taxon>Viridiplantae</taxon>
        <taxon>Chlorophyta</taxon>
        <taxon>Pyramimonadophyceae</taxon>
        <taxon>Pyramimonadales</taxon>
        <taxon>Pyramimonadaceae</taxon>
        <taxon>Cymbomonas</taxon>
    </lineage>
</organism>
<proteinExistence type="predicted"/>
<evidence type="ECO:0008006" key="3">
    <source>
        <dbReference type="Google" id="ProtNLM"/>
    </source>
</evidence>
<accession>A0AAE0FQI7</accession>
<evidence type="ECO:0000313" key="1">
    <source>
        <dbReference type="EMBL" id="KAK3263820.1"/>
    </source>
</evidence>
<evidence type="ECO:0000313" key="2">
    <source>
        <dbReference type="Proteomes" id="UP001190700"/>
    </source>
</evidence>
<dbReference type="EMBL" id="LGRX02015021">
    <property type="protein sequence ID" value="KAK3263820.1"/>
    <property type="molecule type" value="Genomic_DNA"/>
</dbReference>
<sequence>MGKRRKAQATEDASSVKLEKEEELSMSLWQYFIRLVKLLLSAVFGPSALLGKCEGSKTLTDEAQEQTATLNEWEEFEKLLHYLDVLEQCFSNLPKDAQDTMRTILLSREAPHQVLSFMVVVQSRHALELVLAHRFLKTKEVEKKLRDTLHTMLPRPDKPGLLPEFLRGPLHRLVDSGNKAVHSARVPTLHNANFSARSLISALRALNYIPDGIWQRNEEFLDDCAVHHNVDGKT</sequence>
<keyword evidence="2" id="KW-1185">Reference proteome</keyword>
<comment type="caution">
    <text evidence="1">The sequence shown here is derived from an EMBL/GenBank/DDBJ whole genome shotgun (WGS) entry which is preliminary data.</text>
</comment>
<protein>
    <recommendedName>
        <fullName evidence="3">DUF4145 domain-containing protein</fullName>
    </recommendedName>
</protein>